<keyword evidence="8 11" id="KW-0812">Transmembrane</keyword>
<comment type="pathway">
    <text evidence="3 11">Cofactor biosynthesis; adenosylcobalamin biosynthesis.</text>
</comment>
<name>A0A0N8VKF9_9ARCH</name>
<feature type="transmembrane region" description="Helical" evidence="11">
    <location>
        <begin position="288"/>
        <end position="315"/>
    </location>
</feature>
<dbReference type="OrthoDB" id="46105at2157"/>
<dbReference type="PANTHER" id="PTHR34308">
    <property type="entry name" value="COBALAMIN BIOSYNTHESIS PROTEIN CBIB"/>
    <property type="match status" value="1"/>
</dbReference>
<keyword evidence="14" id="KW-1185">Reference proteome</keyword>
<dbReference type="HAMAP" id="MF_00024">
    <property type="entry name" value="CobD_CbiB"/>
    <property type="match status" value="1"/>
</dbReference>
<reference evidence="13 14" key="2">
    <citation type="submission" date="2015-09" db="EMBL/GenBank/DDBJ databases">
        <title>Heavy metals and arsenic resistance mechanisms in polyextremophilic archaea of the family Ferroplasmaceae.</title>
        <authorList>
            <person name="Bulaev A.G."/>
            <person name="Kanygina A.V."/>
        </authorList>
    </citation>
    <scope>NUCLEOTIDE SEQUENCE [LARGE SCALE GENOMIC DNA]</scope>
    <source>
        <strain evidence="13 14">VT</strain>
    </source>
</reference>
<evidence type="ECO:0000313" key="13">
    <source>
        <dbReference type="EMBL" id="KQB33612.1"/>
    </source>
</evidence>
<evidence type="ECO:0000256" key="1">
    <source>
        <dbReference type="ARBA" id="ARBA00003384"/>
    </source>
</evidence>
<feature type="transmembrane region" description="Helical" evidence="11">
    <location>
        <begin position="58"/>
        <end position="78"/>
    </location>
</feature>
<dbReference type="NCBIfam" id="NF002281">
    <property type="entry name" value="PRK01209.2-5"/>
    <property type="match status" value="1"/>
</dbReference>
<dbReference type="PATRIC" id="fig|507754.4.peg.456"/>
<dbReference type="GO" id="GO:0015420">
    <property type="term" value="F:ABC-type vitamin B12 transporter activity"/>
    <property type="evidence" value="ECO:0007669"/>
    <property type="project" value="UniProtKB-UniRule"/>
</dbReference>
<keyword evidence="7 11" id="KW-0169">Cobalamin biosynthesis</keyword>
<comment type="similarity">
    <text evidence="4 11">Belongs to the CobD/CbiB family.</text>
</comment>
<evidence type="ECO:0000313" key="15">
    <source>
        <dbReference type="Proteomes" id="UP000050515"/>
    </source>
</evidence>
<evidence type="ECO:0000256" key="9">
    <source>
        <dbReference type="ARBA" id="ARBA00022989"/>
    </source>
</evidence>
<dbReference type="GO" id="GO:0048472">
    <property type="term" value="F:threonine-phosphate decarboxylase activity"/>
    <property type="evidence" value="ECO:0007669"/>
    <property type="project" value="InterPro"/>
</dbReference>
<dbReference type="NCBIfam" id="TIGR00380">
    <property type="entry name" value="cobal_cbiB"/>
    <property type="match status" value="1"/>
</dbReference>
<dbReference type="InterPro" id="IPR004485">
    <property type="entry name" value="Cobalamin_biosynth_CobD/CbiB"/>
</dbReference>
<organism evidence="13 14">
    <name type="scientific">Acidiplasma aeolicum</name>
    <dbReference type="NCBI Taxonomy" id="507754"/>
    <lineage>
        <taxon>Archaea</taxon>
        <taxon>Methanobacteriati</taxon>
        <taxon>Thermoplasmatota</taxon>
        <taxon>Thermoplasmata</taxon>
        <taxon>Thermoplasmatales</taxon>
        <taxon>Ferroplasmaceae</taxon>
        <taxon>Acidiplasma</taxon>
    </lineage>
</organism>
<dbReference type="GeneID" id="84222135"/>
<dbReference type="UniPathway" id="UPA00148"/>
<feature type="transmembrane region" description="Helical" evidence="11">
    <location>
        <begin position="84"/>
        <end position="103"/>
    </location>
</feature>
<accession>A0A0N8VKF9</accession>
<evidence type="ECO:0000256" key="10">
    <source>
        <dbReference type="ARBA" id="ARBA00023136"/>
    </source>
</evidence>
<evidence type="ECO:0000256" key="3">
    <source>
        <dbReference type="ARBA" id="ARBA00004953"/>
    </source>
</evidence>
<evidence type="ECO:0000256" key="4">
    <source>
        <dbReference type="ARBA" id="ARBA00006263"/>
    </source>
</evidence>
<feature type="transmembrane region" description="Helical" evidence="11">
    <location>
        <begin position="165"/>
        <end position="183"/>
    </location>
</feature>
<dbReference type="PANTHER" id="PTHR34308:SF1">
    <property type="entry name" value="COBALAMIN BIOSYNTHESIS PROTEIN CBIB"/>
    <property type="match status" value="1"/>
</dbReference>
<dbReference type="Proteomes" id="UP000050515">
    <property type="component" value="Unassembled WGS sequence"/>
</dbReference>
<dbReference type="AlphaFoldDB" id="A0A0N8VKF9"/>
<dbReference type="GO" id="GO:0009236">
    <property type="term" value="P:cobalamin biosynthetic process"/>
    <property type="evidence" value="ECO:0007669"/>
    <property type="project" value="UniProtKB-UniRule"/>
</dbReference>
<comment type="subcellular location">
    <subcellularLocation>
        <location evidence="2 11">Cell membrane</location>
        <topology evidence="2 11">Multi-pass membrane protein</topology>
    </subcellularLocation>
</comment>
<evidence type="ECO:0000256" key="5">
    <source>
        <dbReference type="ARBA" id="ARBA00016185"/>
    </source>
</evidence>
<evidence type="ECO:0000256" key="11">
    <source>
        <dbReference type="HAMAP-Rule" id="MF_00024"/>
    </source>
</evidence>
<reference evidence="12 15" key="1">
    <citation type="submission" date="2015-09" db="EMBL/GenBank/DDBJ databases">
        <title>Draft genome sequence of Acidiplasma aeolicum DSM 18409.</title>
        <authorList>
            <person name="Hemp J."/>
        </authorList>
    </citation>
    <scope>NUCLEOTIDE SEQUENCE [LARGE SCALE GENOMIC DNA]</scope>
    <source>
        <strain evidence="12 15">V</strain>
    </source>
</reference>
<comment type="caution">
    <text evidence="13">The sequence shown here is derived from an EMBL/GenBank/DDBJ whole genome shotgun (WGS) entry which is preliminary data.</text>
</comment>
<dbReference type="RefSeq" id="WP_048102130.1">
    <property type="nucleotide sequence ID" value="NZ_JBBYJF010000006.1"/>
</dbReference>
<comment type="function">
    <text evidence="1 11">Converts cobyric acid to cobinamide by the addition of aminopropanol on the F carboxylic group.</text>
</comment>
<feature type="transmembrane region" description="Helical" evidence="11">
    <location>
        <begin position="209"/>
        <end position="231"/>
    </location>
</feature>
<dbReference type="EMBL" id="LKBG01000286">
    <property type="protein sequence ID" value="KQB33612.1"/>
    <property type="molecule type" value="Genomic_DNA"/>
</dbReference>
<protein>
    <recommendedName>
        <fullName evidence="5 11">Probable cobalamin biosynthesis protein CobD</fullName>
    </recommendedName>
</protein>
<evidence type="ECO:0000256" key="7">
    <source>
        <dbReference type="ARBA" id="ARBA00022573"/>
    </source>
</evidence>
<dbReference type="Proteomes" id="UP000050320">
    <property type="component" value="Unassembled WGS sequence"/>
</dbReference>
<keyword evidence="6 11" id="KW-1003">Cell membrane</keyword>
<evidence type="ECO:0000256" key="8">
    <source>
        <dbReference type="ARBA" id="ARBA00022692"/>
    </source>
</evidence>
<gene>
    <name evidence="11" type="primary">cobD</name>
    <name evidence="13" type="ORF">AOG54_01870</name>
    <name evidence="12" type="ORF">SE19_07175</name>
</gene>
<dbReference type="GO" id="GO:0005886">
    <property type="term" value="C:plasma membrane"/>
    <property type="evidence" value="ECO:0007669"/>
    <property type="project" value="UniProtKB-SubCell"/>
</dbReference>
<evidence type="ECO:0000256" key="6">
    <source>
        <dbReference type="ARBA" id="ARBA00022475"/>
    </source>
</evidence>
<dbReference type="EMBL" id="LJCQ01000312">
    <property type="protein sequence ID" value="KPV46062.1"/>
    <property type="molecule type" value="Genomic_DNA"/>
</dbReference>
<keyword evidence="10 11" id="KW-0472">Membrane</keyword>
<dbReference type="Pfam" id="PF03186">
    <property type="entry name" value="CobD_Cbib"/>
    <property type="match status" value="1"/>
</dbReference>
<sequence>MTLIILFPIIILIFSYIYDIFLGEPPLKIHPVVILGKIIDFTSIYFRKISQKRIAGLLFLLFIIILYVIPSAILFLIFRLNNPYAILIYLLISIYILKSTFSVKSMHDHILKIIHALELNNIDMARRSTSLVVRRSTENMTPGLISSAAIETIAEGFVDGYLTPIFFYSFTGLAGALACRAINTMDSMVAYKDKKNIKFGYFTALADTIINYIPARLSCIIFFISSMILGYKSKFRTGINSTDSVNAGFSINSMAGILNVRLEKVGEYIINESGREPNINDIKRALKIYYLSSLISLVFACIIIYILYLAGIVLII</sequence>
<evidence type="ECO:0000313" key="12">
    <source>
        <dbReference type="EMBL" id="KPV46062.1"/>
    </source>
</evidence>
<keyword evidence="9 11" id="KW-1133">Transmembrane helix</keyword>
<evidence type="ECO:0000256" key="2">
    <source>
        <dbReference type="ARBA" id="ARBA00004651"/>
    </source>
</evidence>
<evidence type="ECO:0000313" key="14">
    <source>
        <dbReference type="Proteomes" id="UP000050320"/>
    </source>
</evidence>
<proteinExistence type="inferred from homology"/>